<name>H1YE16_9SPHI</name>
<evidence type="ECO:0000256" key="1">
    <source>
        <dbReference type="ARBA" id="ARBA00022729"/>
    </source>
</evidence>
<dbReference type="GO" id="GO:0003993">
    <property type="term" value="F:acid phosphatase activity"/>
    <property type="evidence" value="ECO:0007669"/>
    <property type="project" value="InterPro"/>
</dbReference>
<dbReference type="InterPro" id="IPR008963">
    <property type="entry name" value="Purple_acid_Pase-like_N"/>
</dbReference>
<sequence length="400" mass="45421">MLNNKIPRKSFLTSLSLVTGATLLPSLLRGGIRMPDNQELIKCGPYLQSPRQNQVTIRWITNKPVYSWIKFGESPTQLDQIQHQSTDGLANANTTIQAITIDGLKPGKIYYYQILSKEIIDFKPYKVTYGNTYTSEILTFKTLKAAGDDAEIWILNDIHDRPESFQQILQFHHPDADFIFLNGDMFNWQKDEQQLVDHLISPLVKAAGANIPFILSRGNHETRGAFARDLHAYFNGVDEKYYYSFTHGPMYIIVLDSGEDKADDHPEYAGLVDFDSYREQQKQWLEKELQKKEFKDAKYKIVFSHIPLFYAGTGHGVQHCRQLWAPLLNDAKISVLISGHTHVYGLHPPKAGEHNYPVIIGGGPLDHIRTLIKLKYDKTGLRATTFNDSGTQLDSLLIGA</sequence>
<feature type="domain" description="Purple acid phosphatase N-terminal" evidence="3">
    <location>
        <begin position="48"/>
        <end position="119"/>
    </location>
</feature>
<dbReference type="Gene3D" id="2.60.40.380">
    <property type="entry name" value="Purple acid phosphatase-like, N-terminal"/>
    <property type="match status" value="1"/>
</dbReference>
<dbReference type="Pfam" id="PF16656">
    <property type="entry name" value="Pur_ac_phosph_N"/>
    <property type="match status" value="1"/>
</dbReference>
<dbReference type="OrthoDB" id="596345at2"/>
<dbReference type="InterPro" id="IPR015914">
    <property type="entry name" value="PAPs_N"/>
</dbReference>
<dbReference type="PANTHER" id="PTHR22953:SF153">
    <property type="entry name" value="PURPLE ACID PHOSPHATASE"/>
    <property type="match status" value="1"/>
</dbReference>
<dbReference type="Gene3D" id="3.60.21.10">
    <property type="match status" value="1"/>
</dbReference>
<keyword evidence="5" id="KW-1185">Reference proteome</keyword>
<protein>
    <submittedName>
        <fullName evidence="4">Metallophosphoesterase</fullName>
    </submittedName>
</protein>
<organism evidence="4 5">
    <name type="scientific">Mucilaginibacter paludis DSM 18603</name>
    <dbReference type="NCBI Taxonomy" id="714943"/>
    <lineage>
        <taxon>Bacteria</taxon>
        <taxon>Pseudomonadati</taxon>
        <taxon>Bacteroidota</taxon>
        <taxon>Sphingobacteriia</taxon>
        <taxon>Sphingobacteriales</taxon>
        <taxon>Sphingobacteriaceae</taxon>
        <taxon>Mucilaginibacter</taxon>
    </lineage>
</organism>
<evidence type="ECO:0000313" key="4">
    <source>
        <dbReference type="EMBL" id="EHQ25194.1"/>
    </source>
</evidence>
<dbReference type="SUPFAM" id="SSF56300">
    <property type="entry name" value="Metallo-dependent phosphatases"/>
    <property type="match status" value="1"/>
</dbReference>
<evidence type="ECO:0000259" key="2">
    <source>
        <dbReference type="Pfam" id="PF00149"/>
    </source>
</evidence>
<dbReference type="AlphaFoldDB" id="H1YE16"/>
<evidence type="ECO:0000313" key="5">
    <source>
        <dbReference type="Proteomes" id="UP000002774"/>
    </source>
</evidence>
<dbReference type="RefSeq" id="WP_008504860.1">
    <property type="nucleotide sequence ID" value="NZ_CM001403.1"/>
</dbReference>
<dbReference type="InterPro" id="IPR039331">
    <property type="entry name" value="PAPs-like"/>
</dbReference>
<dbReference type="STRING" id="714943.Mucpa_1020"/>
<accession>H1YE16</accession>
<dbReference type="SUPFAM" id="SSF49363">
    <property type="entry name" value="Purple acid phosphatase, N-terminal domain"/>
    <property type="match status" value="1"/>
</dbReference>
<gene>
    <name evidence="4" type="ORF">Mucpa_1020</name>
</gene>
<dbReference type="InterPro" id="IPR004843">
    <property type="entry name" value="Calcineurin-like_PHP"/>
</dbReference>
<reference evidence="4" key="1">
    <citation type="submission" date="2011-09" db="EMBL/GenBank/DDBJ databases">
        <title>The permanent draft genome of Mucilaginibacter paludis DSM 18603.</title>
        <authorList>
            <consortium name="US DOE Joint Genome Institute (JGI-PGF)"/>
            <person name="Lucas S."/>
            <person name="Han J."/>
            <person name="Lapidus A."/>
            <person name="Bruce D."/>
            <person name="Goodwin L."/>
            <person name="Pitluck S."/>
            <person name="Peters L."/>
            <person name="Kyrpides N."/>
            <person name="Mavromatis K."/>
            <person name="Ivanova N."/>
            <person name="Mikhailova N."/>
            <person name="Held B."/>
            <person name="Detter J.C."/>
            <person name="Tapia R."/>
            <person name="Han C."/>
            <person name="Land M."/>
            <person name="Hauser L."/>
            <person name="Markowitz V."/>
            <person name="Cheng J.-F."/>
            <person name="Hugenholtz P."/>
            <person name="Woyke T."/>
            <person name="Wu D."/>
            <person name="Tindall B."/>
            <person name="Brambilla E."/>
            <person name="Klenk H.-P."/>
            <person name="Eisen J.A."/>
        </authorList>
    </citation>
    <scope>NUCLEOTIDE SEQUENCE [LARGE SCALE GENOMIC DNA]</scope>
    <source>
        <strain evidence="4">DSM 18603</strain>
    </source>
</reference>
<dbReference type="EMBL" id="CM001403">
    <property type="protein sequence ID" value="EHQ25194.1"/>
    <property type="molecule type" value="Genomic_DNA"/>
</dbReference>
<dbReference type="PANTHER" id="PTHR22953">
    <property type="entry name" value="ACID PHOSPHATASE RELATED"/>
    <property type="match status" value="1"/>
</dbReference>
<dbReference type="Proteomes" id="UP000002774">
    <property type="component" value="Chromosome"/>
</dbReference>
<dbReference type="Pfam" id="PF00149">
    <property type="entry name" value="Metallophos"/>
    <property type="match status" value="1"/>
</dbReference>
<dbReference type="eggNOG" id="COG1409">
    <property type="taxonomic scope" value="Bacteria"/>
</dbReference>
<keyword evidence="1" id="KW-0732">Signal</keyword>
<dbReference type="InterPro" id="IPR029052">
    <property type="entry name" value="Metallo-depent_PP-like"/>
</dbReference>
<proteinExistence type="predicted"/>
<dbReference type="GO" id="GO:0046872">
    <property type="term" value="F:metal ion binding"/>
    <property type="evidence" value="ECO:0007669"/>
    <property type="project" value="InterPro"/>
</dbReference>
<feature type="domain" description="Calcineurin-like phosphoesterase" evidence="2">
    <location>
        <begin position="152"/>
        <end position="344"/>
    </location>
</feature>
<dbReference type="HOGENOM" id="CLU_051012_0_0_10"/>
<evidence type="ECO:0000259" key="3">
    <source>
        <dbReference type="Pfam" id="PF16656"/>
    </source>
</evidence>